<dbReference type="InterPro" id="IPR002999">
    <property type="entry name" value="Tudor"/>
</dbReference>
<dbReference type="GeneID" id="104982885"/>
<organism evidence="6 7">
    <name type="scientific">Bison bison bison</name>
    <name type="common">North American plains bison</name>
    <dbReference type="NCBI Taxonomy" id="43346"/>
    <lineage>
        <taxon>Eukaryota</taxon>
        <taxon>Metazoa</taxon>
        <taxon>Chordata</taxon>
        <taxon>Craniata</taxon>
        <taxon>Vertebrata</taxon>
        <taxon>Euteleostomi</taxon>
        <taxon>Mammalia</taxon>
        <taxon>Eutheria</taxon>
        <taxon>Laurasiatheria</taxon>
        <taxon>Artiodactyla</taxon>
        <taxon>Ruminantia</taxon>
        <taxon>Pecora</taxon>
        <taxon>Bovidae</taxon>
        <taxon>Bovinae</taxon>
        <taxon>Bison</taxon>
    </lineage>
</organism>
<dbReference type="Pfam" id="PF00567">
    <property type="entry name" value="TUDOR"/>
    <property type="match status" value="1"/>
</dbReference>
<evidence type="ECO:0000259" key="5">
    <source>
        <dbReference type="PROSITE" id="PS50089"/>
    </source>
</evidence>
<evidence type="ECO:0000256" key="3">
    <source>
        <dbReference type="ARBA" id="ARBA00022833"/>
    </source>
</evidence>
<dbReference type="InterPro" id="IPR035437">
    <property type="entry name" value="SNase_OB-fold_sf"/>
</dbReference>
<reference evidence="7" key="1">
    <citation type="submission" date="2025-08" db="UniProtKB">
        <authorList>
            <consortium name="RefSeq"/>
        </authorList>
    </citation>
    <scope>IDENTIFICATION</scope>
    <source>
        <tissue evidence="7">Blood</tissue>
    </source>
</reference>
<evidence type="ECO:0000313" key="6">
    <source>
        <dbReference type="Proteomes" id="UP000515208"/>
    </source>
</evidence>
<dbReference type="PANTHER" id="PTHR16442">
    <property type="entry name" value="RING FINGER PROTEIN 17"/>
    <property type="match status" value="1"/>
</dbReference>
<dbReference type="OrthoDB" id="5800423at2759"/>
<evidence type="ECO:0000256" key="1">
    <source>
        <dbReference type="ARBA" id="ARBA00022723"/>
    </source>
</evidence>
<dbReference type="AlphaFoldDB" id="A0A6P3GG12"/>
<accession>A0A6P3GG12</accession>
<protein>
    <submittedName>
        <fullName evidence="7">RING finger protein 17-like</fullName>
    </submittedName>
</protein>
<dbReference type="RefSeq" id="XP_010830623.1">
    <property type="nucleotide sequence ID" value="XM_010832321.1"/>
</dbReference>
<evidence type="ECO:0000313" key="7">
    <source>
        <dbReference type="RefSeq" id="XP_010830623.1"/>
    </source>
</evidence>
<dbReference type="CDD" id="cd20414">
    <property type="entry name" value="Tudor_TDRD4_rpt1"/>
    <property type="match status" value="1"/>
</dbReference>
<dbReference type="PANTHER" id="PTHR16442:SF1">
    <property type="entry name" value="RING FINGER PROTEIN 17"/>
    <property type="match status" value="1"/>
</dbReference>
<dbReference type="Gene3D" id="2.40.50.90">
    <property type="match status" value="2"/>
</dbReference>
<keyword evidence="6" id="KW-1185">Reference proteome</keyword>
<keyword evidence="1" id="KW-0479">Metal-binding</keyword>
<name>A0A6P3GG12_BISBB</name>
<dbReference type="PROSITE" id="PS00518">
    <property type="entry name" value="ZF_RING_1"/>
    <property type="match status" value="1"/>
</dbReference>
<dbReference type="InterPro" id="IPR047845">
    <property type="entry name" value="RNF17-like_TUDOR_rpt1"/>
</dbReference>
<keyword evidence="3" id="KW-0862">Zinc</keyword>
<keyword evidence="2 4" id="KW-0863">Zinc-finger</keyword>
<dbReference type="SUPFAM" id="SSF63748">
    <property type="entry name" value="Tudor/PWWP/MBT"/>
    <property type="match status" value="1"/>
</dbReference>
<feature type="non-terminal residue" evidence="7">
    <location>
        <position position="729"/>
    </location>
</feature>
<dbReference type="SUPFAM" id="SSF57850">
    <property type="entry name" value="RING/U-box"/>
    <property type="match status" value="1"/>
</dbReference>
<dbReference type="InterPro" id="IPR017907">
    <property type="entry name" value="Znf_RING_CS"/>
</dbReference>
<dbReference type="CDD" id="cd16449">
    <property type="entry name" value="RING-HC"/>
    <property type="match status" value="1"/>
</dbReference>
<dbReference type="InterPro" id="IPR001841">
    <property type="entry name" value="Znf_RING"/>
</dbReference>
<proteinExistence type="predicted"/>
<dbReference type="Proteomes" id="UP000515208">
    <property type="component" value="Unplaced"/>
</dbReference>
<gene>
    <name evidence="7" type="primary">LOC104982885</name>
</gene>
<evidence type="ECO:0000256" key="2">
    <source>
        <dbReference type="ARBA" id="ARBA00022771"/>
    </source>
</evidence>
<dbReference type="GO" id="GO:0008270">
    <property type="term" value="F:zinc ion binding"/>
    <property type="evidence" value="ECO:0007669"/>
    <property type="project" value="UniProtKB-KW"/>
</dbReference>
<dbReference type="PROSITE" id="PS50089">
    <property type="entry name" value="ZF_RING_2"/>
    <property type="match status" value="1"/>
</dbReference>
<feature type="domain" description="RING-type" evidence="5">
    <location>
        <begin position="32"/>
        <end position="75"/>
    </location>
</feature>
<dbReference type="Gene3D" id="2.30.30.140">
    <property type="match status" value="1"/>
</dbReference>
<sequence>MAAEALRARRPVSSCGQVETHGRARGATEALCSRCGRRAPRALGHHHELQCGHAFCDRCLLMTEEYSTITCPDCEVATTISTKQEYCPIDGYIKEDSFMEKLPPKKMRNCSQDFEKTAHQQTISLEHSASTPRTVLNPSAVIQESKTVEEIDEALKIAGQNFEQLSIAVKMLEHMHSQTKEETVCLKEVLEKQFDQLFTSLDSRKKSLCEELVRNTDNYLSKIIVTKSYIEAKKSDLDAAMKIARELKSAPSLRIYCDLNQIIRTLKLTFESDLSQVSSLKLRNSPKLNMDCSEIICMFNRMGKIEFEDSTRCDPQESEMEKNGQKKYSCKKEFSYGGTYLSLEKKKADISVLTNEAPLTSSQWENNDMHLAADFQPQKEVVAATLPKTIAALPQVGSSPDVIIEEIIEEEENLETCFTDYFAKTPRYPTKPLQKKSSVSFGSKTGSPELVFVSHVIHPCHFYIRKYSQIKDATVLERKVNQFCNKNLHLDPSDVLELGARIFINSIENGMWCRGTITELIPMRSESIRKLCSPTKFSVREVALIQIFMVDFGNSEVLIVAGVGDSHVRSEHIAKQHIILNDLCLVLRKSEPYIEELLKDVQPLAHPCSLKDIVPQNSSEGWGEEAKIEFLKMVNKKAVLMKVFKEEDGVLIVDLQKPPTNKISSDMPVSLRDALVFMELARFRSQTPRSHSGKNMTLHYPPPILPKEMTDVSVMVCHINSPSDFYLQL</sequence>
<dbReference type="KEGG" id="bbis:104982885"/>
<evidence type="ECO:0000256" key="4">
    <source>
        <dbReference type="PROSITE-ProRule" id="PRU00175"/>
    </source>
</evidence>